<protein>
    <submittedName>
        <fullName evidence="2">MOSC domain protein</fullName>
    </submittedName>
</protein>
<organism evidence="2 3">
    <name type="scientific">Cladophialophora carrionii</name>
    <dbReference type="NCBI Taxonomy" id="86049"/>
    <lineage>
        <taxon>Eukaryota</taxon>
        <taxon>Fungi</taxon>
        <taxon>Dikarya</taxon>
        <taxon>Ascomycota</taxon>
        <taxon>Pezizomycotina</taxon>
        <taxon>Eurotiomycetes</taxon>
        <taxon>Chaetothyriomycetidae</taxon>
        <taxon>Chaetothyriales</taxon>
        <taxon>Herpotrichiellaceae</taxon>
        <taxon>Cladophialophora</taxon>
    </lineage>
</organism>
<dbReference type="EMBL" id="LGRB01000003">
    <property type="protein sequence ID" value="OCT54621.1"/>
    <property type="molecule type" value="Genomic_DNA"/>
</dbReference>
<dbReference type="SUPFAM" id="SSF141673">
    <property type="entry name" value="MOSC N-terminal domain-like"/>
    <property type="match status" value="1"/>
</dbReference>
<evidence type="ECO:0000259" key="1">
    <source>
        <dbReference type="PROSITE" id="PS51340"/>
    </source>
</evidence>
<dbReference type="STRING" id="86049.A0A1C1D1N2"/>
<name>A0A1C1D1N2_9EURO</name>
<reference evidence="3" key="1">
    <citation type="submission" date="2015-07" db="EMBL/GenBank/DDBJ databases">
        <authorList>
            <person name="Teixeira M.M."/>
            <person name="Souza R.C."/>
            <person name="Almeida L.G."/>
            <person name="Vicente V.A."/>
            <person name="de Hoog S."/>
            <person name="Bocca A.L."/>
            <person name="de Almeida S.R."/>
            <person name="Vasconcelos A.T."/>
            <person name="Felipe M.S."/>
        </authorList>
    </citation>
    <scope>NUCLEOTIDE SEQUENCE [LARGE SCALE GENOMIC DNA]</scope>
    <source>
        <strain evidence="3">KSF</strain>
    </source>
</reference>
<dbReference type="SUPFAM" id="SSF50800">
    <property type="entry name" value="PK beta-barrel domain-like"/>
    <property type="match status" value="1"/>
</dbReference>
<dbReference type="PROSITE" id="PS51340">
    <property type="entry name" value="MOSC"/>
    <property type="match status" value="1"/>
</dbReference>
<dbReference type="VEuPathDB" id="FungiDB:CLCR_02889"/>
<dbReference type="InterPro" id="IPR005303">
    <property type="entry name" value="MOCOS_middle"/>
</dbReference>
<dbReference type="VEuPathDB" id="FungiDB:G647_04728"/>
<dbReference type="AlphaFoldDB" id="A0A1C1D1N2"/>
<dbReference type="InterPro" id="IPR011037">
    <property type="entry name" value="Pyrv_Knase-like_insert_dom_sf"/>
</dbReference>
<dbReference type="PANTHER" id="PTHR14237">
    <property type="entry name" value="MOLYBDOPTERIN COFACTOR SULFURASE MOSC"/>
    <property type="match status" value="1"/>
</dbReference>
<dbReference type="GO" id="GO:0030151">
    <property type="term" value="F:molybdenum ion binding"/>
    <property type="evidence" value="ECO:0007669"/>
    <property type="project" value="InterPro"/>
</dbReference>
<dbReference type="GO" id="GO:0003824">
    <property type="term" value="F:catalytic activity"/>
    <property type="evidence" value="ECO:0007669"/>
    <property type="project" value="InterPro"/>
</dbReference>
<sequence>MAEATAASGKMRVKQVYTYPIKSIRGISLPCLSATYTGFPHDRRFMLFDVKQGKNMHIAYHVEMCLFTTAFDDATTPKEVIVTYTKDHVFDHPEQKVSREALHVSLDPATEGLDEVEVTMHSSPVIGYDMGEKYDAWFSDRFGYEVKLLYIGGNSRKVLGNMPPHVAAEQQSGSSGSSGSSWLGNITSTATSLLRSVTGGGYEGVDQGISFADVAPYLVISTKSWENAQRRLDGSGEVMDISKFRPNIIVEGAEEDFEEDFWAELEIGDAGAKIVLTQNCARCNSLNVDYNTGKVSEGESGKILKKLQSDRRVDPGAKWSPVFGRYGFLARIPEGREAPAIKVGDEVRVVKRNKERTRFISDPQGIMYAPALSSMSMQYSNAHCACFRPCGARHVKSLPVPNAPS</sequence>
<dbReference type="InterPro" id="IPR005302">
    <property type="entry name" value="MoCF_Sase_C"/>
</dbReference>
<keyword evidence="3" id="KW-1185">Reference proteome</keyword>
<evidence type="ECO:0000313" key="3">
    <source>
        <dbReference type="Proteomes" id="UP000094526"/>
    </source>
</evidence>
<accession>A0A1C1D1N2</accession>
<feature type="domain" description="MOSC" evidence="1">
    <location>
        <begin position="191"/>
        <end position="350"/>
    </location>
</feature>
<dbReference type="eggNOG" id="KOG2362">
    <property type="taxonomic scope" value="Eukaryota"/>
</dbReference>
<dbReference type="PANTHER" id="PTHR14237:SF34">
    <property type="entry name" value="MOSC DOMAIN PROTEIN (AFU_ORTHOLOGUE AFUA_2G07820)"/>
    <property type="match status" value="1"/>
</dbReference>
<comment type="caution">
    <text evidence="2">The sequence shown here is derived from an EMBL/GenBank/DDBJ whole genome shotgun (WGS) entry which is preliminary data.</text>
</comment>
<proteinExistence type="predicted"/>
<dbReference type="OrthoDB" id="17255at2759"/>
<dbReference type="GO" id="GO:0030170">
    <property type="term" value="F:pyridoxal phosphate binding"/>
    <property type="evidence" value="ECO:0007669"/>
    <property type="project" value="InterPro"/>
</dbReference>
<evidence type="ECO:0000313" key="2">
    <source>
        <dbReference type="EMBL" id="OCT54621.1"/>
    </source>
</evidence>
<gene>
    <name evidence="2" type="ORF">CLCR_02889</name>
</gene>
<dbReference type="Pfam" id="PF03476">
    <property type="entry name" value="MOSC_N"/>
    <property type="match status" value="1"/>
</dbReference>
<dbReference type="Pfam" id="PF03473">
    <property type="entry name" value="MOSC"/>
    <property type="match status" value="1"/>
</dbReference>
<dbReference type="Proteomes" id="UP000094526">
    <property type="component" value="Unassembled WGS sequence"/>
</dbReference>